<protein>
    <recommendedName>
        <fullName evidence="10">Glycerol-3-phosphate acyltransferase</fullName>
    </recommendedName>
    <alternativeName>
        <fullName evidence="10">Acyl-PO4 G3P acyltransferase</fullName>
    </alternativeName>
    <alternativeName>
        <fullName evidence="10">Acyl-phosphate--glycerol-3-phosphate acyltransferase</fullName>
    </alternativeName>
    <alternativeName>
        <fullName evidence="10">G3P acyltransferase</fullName>
        <shortName evidence="10">GPAT</shortName>
        <ecNumber evidence="10">2.3.1.275</ecNumber>
    </alternativeName>
    <alternativeName>
        <fullName evidence="10">Lysophosphatidic acid synthase</fullName>
        <shortName evidence="10">LPA synthase</shortName>
    </alternativeName>
</protein>
<comment type="subcellular location">
    <subcellularLocation>
        <location evidence="10">Cell membrane</location>
        <topology evidence="10">Multi-pass membrane protein</topology>
    </subcellularLocation>
</comment>
<dbReference type="OrthoDB" id="9777124at2"/>
<comment type="function">
    <text evidence="10">Catalyzes the transfer of an acyl group from acyl-phosphate (acyl-PO(4)) to glycerol-3-phosphate (G3P) to form lysophosphatidic acid (LPA). This enzyme utilizes acyl-phosphate as fatty acyl donor, but not acyl-CoA or acyl-ACP.</text>
</comment>
<evidence type="ECO:0000313" key="12">
    <source>
        <dbReference type="Proteomes" id="UP000283896"/>
    </source>
</evidence>
<comment type="caution">
    <text evidence="11">The sequence shown here is derived from an EMBL/GenBank/DDBJ whole genome shotgun (WGS) entry which is preliminary data.</text>
</comment>
<dbReference type="EC" id="2.3.1.275" evidence="10"/>
<feature type="transmembrane region" description="Helical" evidence="10">
    <location>
        <begin position="91"/>
        <end position="111"/>
    </location>
</feature>
<evidence type="ECO:0000256" key="10">
    <source>
        <dbReference type="HAMAP-Rule" id="MF_01043"/>
    </source>
</evidence>
<dbReference type="EMBL" id="MPBG01000002">
    <property type="protein sequence ID" value="RMI88983.1"/>
    <property type="molecule type" value="Genomic_DNA"/>
</dbReference>
<name>A0A421NY81_9MOLU</name>
<keyword evidence="6 10" id="KW-0443">Lipid metabolism</keyword>
<evidence type="ECO:0000256" key="8">
    <source>
        <dbReference type="ARBA" id="ARBA00023209"/>
    </source>
</evidence>
<dbReference type="InterPro" id="IPR003811">
    <property type="entry name" value="G3P_acylTferase_PlsY"/>
</dbReference>
<evidence type="ECO:0000256" key="9">
    <source>
        <dbReference type="ARBA" id="ARBA00023264"/>
    </source>
</evidence>
<evidence type="ECO:0000256" key="4">
    <source>
        <dbReference type="ARBA" id="ARBA00022692"/>
    </source>
</evidence>
<dbReference type="AlphaFoldDB" id="A0A421NY81"/>
<evidence type="ECO:0000256" key="5">
    <source>
        <dbReference type="ARBA" id="ARBA00022989"/>
    </source>
</evidence>
<comment type="catalytic activity">
    <reaction evidence="10">
        <text>an acyl phosphate + sn-glycerol 3-phosphate = a 1-acyl-sn-glycero-3-phosphate + phosphate</text>
        <dbReference type="Rhea" id="RHEA:34075"/>
        <dbReference type="ChEBI" id="CHEBI:43474"/>
        <dbReference type="ChEBI" id="CHEBI:57597"/>
        <dbReference type="ChEBI" id="CHEBI:57970"/>
        <dbReference type="ChEBI" id="CHEBI:59918"/>
        <dbReference type="EC" id="2.3.1.275"/>
    </reaction>
</comment>
<keyword evidence="4 10" id="KW-0812">Transmembrane</keyword>
<feature type="transmembrane region" description="Helical" evidence="10">
    <location>
        <begin position="123"/>
        <end position="147"/>
    </location>
</feature>
<evidence type="ECO:0000256" key="1">
    <source>
        <dbReference type="ARBA" id="ARBA00022475"/>
    </source>
</evidence>
<dbReference type="GO" id="GO:0005886">
    <property type="term" value="C:plasma membrane"/>
    <property type="evidence" value="ECO:0007669"/>
    <property type="project" value="UniProtKB-SubCell"/>
</dbReference>
<proteinExistence type="inferred from homology"/>
<accession>A0A421NY81</accession>
<reference evidence="12" key="1">
    <citation type="submission" date="2016-11" db="EMBL/GenBank/DDBJ databases">
        <title>Genome sequence of Candidatus Phytoplasma solani strain SA-1.</title>
        <authorList>
            <person name="Haryono M."/>
            <person name="Samarzija I."/>
            <person name="Seruga Music M."/>
            <person name="Hogenhout S."/>
            <person name="Kuo C.-H."/>
        </authorList>
    </citation>
    <scope>NUCLEOTIDE SEQUENCE [LARGE SCALE GENOMIC DNA]</scope>
    <source>
        <strain evidence="12">SA-1</strain>
    </source>
</reference>
<evidence type="ECO:0000256" key="7">
    <source>
        <dbReference type="ARBA" id="ARBA00023136"/>
    </source>
</evidence>
<keyword evidence="1 10" id="KW-1003">Cell membrane</keyword>
<dbReference type="PANTHER" id="PTHR30309">
    <property type="entry name" value="INNER MEMBRANE PROTEIN YGIH"/>
    <property type="match status" value="1"/>
</dbReference>
<dbReference type="GO" id="GO:0043772">
    <property type="term" value="F:acyl-phosphate glycerol-3-phosphate acyltransferase activity"/>
    <property type="evidence" value="ECO:0007669"/>
    <property type="project" value="UniProtKB-UniRule"/>
</dbReference>
<evidence type="ECO:0000256" key="3">
    <source>
        <dbReference type="ARBA" id="ARBA00022679"/>
    </source>
</evidence>
<keyword evidence="2 10" id="KW-0444">Lipid biosynthesis</keyword>
<feature type="transmembrane region" description="Helical" evidence="10">
    <location>
        <begin position="59"/>
        <end position="79"/>
    </location>
</feature>
<dbReference type="GO" id="GO:0008654">
    <property type="term" value="P:phospholipid biosynthetic process"/>
    <property type="evidence" value="ECO:0007669"/>
    <property type="project" value="UniProtKB-UniRule"/>
</dbReference>
<keyword evidence="5 10" id="KW-1133">Transmembrane helix</keyword>
<comment type="similarity">
    <text evidence="10">Belongs to the PlsY family.</text>
</comment>
<dbReference type="SMART" id="SM01207">
    <property type="entry name" value="G3P_acyltransf"/>
    <property type="match status" value="1"/>
</dbReference>
<feature type="transmembrane region" description="Helical" evidence="10">
    <location>
        <begin position="7"/>
        <end position="29"/>
    </location>
</feature>
<feature type="transmembrane region" description="Helical" evidence="10">
    <location>
        <begin position="186"/>
        <end position="204"/>
    </location>
</feature>
<evidence type="ECO:0000256" key="2">
    <source>
        <dbReference type="ARBA" id="ARBA00022516"/>
    </source>
</evidence>
<keyword evidence="3 10" id="KW-0808">Transferase</keyword>
<dbReference type="PANTHER" id="PTHR30309:SF0">
    <property type="entry name" value="GLYCEROL-3-PHOSPHATE ACYLTRANSFERASE-RELATED"/>
    <property type="match status" value="1"/>
</dbReference>
<keyword evidence="11" id="KW-0012">Acyltransferase</keyword>
<comment type="pathway">
    <text evidence="10">Lipid metabolism; phospholipid metabolism.</text>
</comment>
<dbReference type="UniPathway" id="UPA00085"/>
<dbReference type="Proteomes" id="UP000283896">
    <property type="component" value="Unassembled WGS sequence"/>
</dbReference>
<evidence type="ECO:0000256" key="6">
    <source>
        <dbReference type="ARBA" id="ARBA00023098"/>
    </source>
</evidence>
<feature type="transmembrane region" description="Helical" evidence="10">
    <location>
        <begin position="154"/>
        <end position="174"/>
    </location>
</feature>
<sequence length="225" mass="24942">MYFDSDALFFIALFFLFYLIGSIPVGLIIGKWVQKKDLRIVGSGNIGATNASRILGKKWGLLVFLCDFLKGFIPAVVCLKNEKIKNICSLLINKDIFISLLCIAAILGHMFSVFNGFKGGKAIASSVGVITAINPYIGLLGIVFFLIILRLSGYASLASIIATLLVNLLLWLLLLKGNKDDNISILPLYLCIGLITFLVIAKHYPNIIRLWQGTENKFHFQNKKK</sequence>
<organism evidence="11 12">
    <name type="scientific">Candidatus Phytoplasma solani</name>
    <dbReference type="NCBI Taxonomy" id="69896"/>
    <lineage>
        <taxon>Bacteria</taxon>
        <taxon>Bacillati</taxon>
        <taxon>Mycoplasmatota</taxon>
        <taxon>Mollicutes</taxon>
        <taxon>Acholeplasmatales</taxon>
        <taxon>Acholeplasmataceae</taxon>
        <taxon>Candidatus Phytoplasma</taxon>
        <taxon>16SrXII (Stolbur group)</taxon>
    </lineage>
</organism>
<gene>
    <name evidence="10 11" type="primary">plsY</name>
    <name evidence="11" type="ORF">PSSA1_v1c1910</name>
</gene>
<dbReference type="NCBIfam" id="TIGR00023">
    <property type="entry name" value="glycerol-3-phosphate 1-O-acyltransferase PlsY"/>
    <property type="match status" value="1"/>
</dbReference>
<keyword evidence="12" id="KW-1185">Reference proteome</keyword>
<keyword evidence="9 10" id="KW-1208">Phospholipid metabolism</keyword>
<dbReference type="HAMAP" id="MF_01043">
    <property type="entry name" value="PlsY"/>
    <property type="match status" value="1"/>
</dbReference>
<dbReference type="Pfam" id="PF02660">
    <property type="entry name" value="G3P_acyltransf"/>
    <property type="match status" value="1"/>
</dbReference>
<keyword evidence="8 10" id="KW-0594">Phospholipid biosynthesis</keyword>
<comment type="subunit">
    <text evidence="10">Probably interacts with PlsX.</text>
</comment>
<dbReference type="RefSeq" id="WP_122225381.1">
    <property type="nucleotide sequence ID" value="NZ_CP103787.1"/>
</dbReference>
<evidence type="ECO:0000313" key="11">
    <source>
        <dbReference type="EMBL" id="RMI88983.1"/>
    </source>
</evidence>
<keyword evidence="7 10" id="KW-0472">Membrane</keyword>
<dbReference type="STRING" id="69896.S284_04460"/>